<dbReference type="InterPro" id="IPR008978">
    <property type="entry name" value="HSP20-like_chaperone"/>
</dbReference>
<dbReference type="AlphaFoldDB" id="K9ZNA3"/>
<dbReference type="RefSeq" id="WP_015217310.1">
    <property type="nucleotide sequence ID" value="NC_019771.1"/>
</dbReference>
<dbReference type="Gene3D" id="2.60.40.790">
    <property type="match status" value="1"/>
</dbReference>
<dbReference type="Proteomes" id="UP000010474">
    <property type="component" value="Chromosome"/>
</dbReference>
<evidence type="ECO:0000256" key="1">
    <source>
        <dbReference type="ARBA" id="ARBA00023016"/>
    </source>
</evidence>
<dbReference type="InterPro" id="IPR044587">
    <property type="entry name" value="HSP21-like"/>
</dbReference>
<evidence type="ECO:0000313" key="5">
    <source>
        <dbReference type="EMBL" id="AFZ60698.1"/>
    </source>
</evidence>
<dbReference type="KEGG" id="acy:Anacy_5377"/>
<dbReference type="PATRIC" id="fig|272123.3.peg.5831"/>
<dbReference type="PANTHER" id="PTHR46733">
    <property type="entry name" value="26.5 KDA HEAT SHOCK PROTEIN, MITOCHONDRIAL"/>
    <property type="match status" value="1"/>
</dbReference>
<name>K9ZNA3_ANACC</name>
<protein>
    <submittedName>
        <fullName evidence="5">Heat shock protein Hsp20</fullName>
    </submittedName>
</protein>
<dbReference type="GO" id="GO:0009408">
    <property type="term" value="P:response to heat"/>
    <property type="evidence" value="ECO:0007669"/>
    <property type="project" value="InterPro"/>
</dbReference>
<proteinExistence type="inferred from homology"/>
<dbReference type="HOGENOM" id="CLU_046737_12_2_3"/>
<dbReference type="eggNOG" id="COG0071">
    <property type="taxonomic scope" value="Bacteria"/>
</dbReference>
<dbReference type="PANTHER" id="PTHR46733:SF4">
    <property type="entry name" value="HEAT SHOCK PROTEIN 21, CHLOROPLASTIC"/>
    <property type="match status" value="1"/>
</dbReference>
<evidence type="ECO:0000256" key="2">
    <source>
        <dbReference type="PROSITE-ProRule" id="PRU00285"/>
    </source>
</evidence>
<organism evidence="5 6">
    <name type="scientific">Anabaena cylindrica (strain ATCC 27899 / PCC 7122)</name>
    <dbReference type="NCBI Taxonomy" id="272123"/>
    <lineage>
        <taxon>Bacteria</taxon>
        <taxon>Bacillati</taxon>
        <taxon>Cyanobacteriota</taxon>
        <taxon>Cyanophyceae</taxon>
        <taxon>Nostocales</taxon>
        <taxon>Nostocaceae</taxon>
        <taxon>Anabaena</taxon>
    </lineage>
</organism>
<keyword evidence="1 5" id="KW-0346">Stress response</keyword>
<dbReference type="STRING" id="272123.Anacy_5377"/>
<dbReference type="Pfam" id="PF00011">
    <property type="entry name" value="HSP20"/>
    <property type="match status" value="1"/>
</dbReference>
<dbReference type="EMBL" id="CP003659">
    <property type="protein sequence ID" value="AFZ60698.1"/>
    <property type="molecule type" value="Genomic_DNA"/>
</dbReference>
<sequence length="164" mass="19109">MALIRWDPLREIERLEPFRELDRWDPLREMDTLQRRMNRLFERIIPTDGGERGGITFIPAAELEETDDAFKLRLELPGLEAKDVNVEVTPEAVSITGERKSETTTEKEGYTRSEFRYGKFQRIIPLPSLVQHEQVQAEYKDGILRLNLPKAEPEKQKAFKVNLG</sequence>
<reference evidence="6" key="1">
    <citation type="journal article" date="2013" name="Proc. Natl. Acad. Sci. U.S.A.">
        <title>Improving the coverage of the cyanobacterial phylum using diversity-driven genome sequencing.</title>
        <authorList>
            <person name="Shih P.M."/>
            <person name="Wu D."/>
            <person name="Latifi A."/>
            <person name="Axen S.D."/>
            <person name="Fewer D.P."/>
            <person name="Talla E."/>
            <person name="Calteau A."/>
            <person name="Cai F."/>
            <person name="Tandeau de Marsac N."/>
            <person name="Rippka R."/>
            <person name="Herdman M."/>
            <person name="Sivonen K."/>
            <person name="Coursin T."/>
            <person name="Laurent T."/>
            <person name="Goodwin L."/>
            <person name="Nolan M."/>
            <person name="Davenport K.W."/>
            <person name="Han C.S."/>
            <person name="Rubin E.M."/>
            <person name="Eisen J.A."/>
            <person name="Woyke T."/>
            <person name="Gugger M."/>
            <person name="Kerfeld C.A."/>
        </authorList>
    </citation>
    <scope>NUCLEOTIDE SEQUENCE [LARGE SCALE GENOMIC DNA]</scope>
    <source>
        <strain evidence="6">ATCC 27899 / PCC 7122</strain>
    </source>
</reference>
<evidence type="ECO:0000256" key="3">
    <source>
        <dbReference type="RuleBase" id="RU003616"/>
    </source>
</evidence>
<evidence type="ECO:0000313" key="6">
    <source>
        <dbReference type="Proteomes" id="UP000010474"/>
    </source>
</evidence>
<feature type="domain" description="SHSP" evidence="4">
    <location>
        <begin position="52"/>
        <end position="164"/>
    </location>
</feature>
<dbReference type="CDD" id="cd06464">
    <property type="entry name" value="ACD_sHsps-like"/>
    <property type="match status" value="1"/>
</dbReference>
<accession>K9ZNA3</accession>
<gene>
    <name evidence="5" type="ordered locus">Anacy_5377</name>
</gene>
<dbReference type="OrthoDB" id="9811615at2"/>
<dbReference type="PROSITE" id="PS01031">
    <property type="entry name" value="SHSP"/>
    <property type="match status" value="1"/>
</dbReference>
<comment type="similarity">
    <text evidence="2 3">Belongs to the small heat shock protein (HSP20) family.</text>
</comment>
<keyword evidence="6" id="KW-1185">Reference proteome</keyword>
<dbReference type="InterPro" id="IPR002068">
    <property type="entry name" value="A-crystallin/Hsp20_dom"/>
</dbReference>
<evidence type="ECO:0000259" key="4">
    <source>
        <dbReference type="PROSITE" id="PS01031"/>
    </source>
</evidence>
<dbReference type="SUPFAM" id="SSF49764">
    <property type="entry name" value="HSP20-like chaperones"/>
    <property type="match status" value="1"/>
</dbReference>